<keyword evidence="2" id="KW-0489">Methyltransferase</keyword>
<evidence type="ECO:0000313" key="3">
    <source>
        <dbReference type="Proteomes" id="UP000599109"/>
    </source>
</evidence>
<protein>
    <submittedName>
        <fullName evidence="2">Class I SAM-dependent methyltransferase</fullName>
    </submittedName>
</protein>
<evidence type="ECO:0000313" key="2">
    <source>
        <dbReference type="EMBL" id="MBL0391635.1"/>
    </source>
</evidence>
<dbReference type="GO" id="GO:0008168">
    <property type="term" value="F:methyltransferase activity"/>
    <property type="evidence" value="ECO:0007669"/>
    <property type="project" value="UniProtKB-KW"/>
</dbReference>
<dbReference type="SUPFAM" id="SSF53335">
    <property type="entry name" value="S-adenosyl-L-methionine-dependent methyltransferases"/>
    <property type="match status" value="1"/>
</dbReference>
<name>A0A937CSM2_9BURK</name>
<feature type="domain" description="Methyltransferase type 12" evidence="1">
    <location>
        <begin position="60"/>
        <end position="156"/>
    </location>
</feature>
<dbReference type="PANTHER" id="PTHR43861">
    <property type="entry name" value="TRANS-ACONITATE 2-METHYLTRANSFERASE-RELATED"/>
    <property type="match status" value="1"/>
</dbReference>
<dbReference type="InterPro" id="IPR013217">
    <property type="entry name" value="Methyltransf_12"/>
</dbReference>
<dbReference type="Gene3D" id="3.40.50.150">
    <property type="entry name" value="Vaccinia Virus protein VP39"/>
    <property type="match status" value="1"/>
</dbReference>
<dbReference type="Proteomes" id="UP000599109">
    <property type="component" value="Unassembled WGS sequence"/>
</dbReference>
<keyword evidence="3" id="KW-1185">Reference proteome</keyword>
<evidence type="ECO:0000259" key="1">
    <source>
        <dbReference type="Pfam" id="PF08242"/>
    </source>
</evidence>
<proteinExistence type="predicted"/>
<dbReference type="RefSeq" id="WP_201674249.1">
    <property type="nucleotide sequence ID" value="NZ_JAEQNE010000002.1"/>
</dbReference>
<dbReference type="Pfam" id="PF08242">
    <property type="entry name" value="Methyltransf_12"/>
    <property type="match status" value="1"/>
</dbReference>
<comment type="caution">
    <text evidence="2">The sequence shown here is derived from an EMBL/GenBank/DDBJ whole genome shotgun (WGS) entry which is preliminary data.</text>
</comment>
<dbReference type="PANTHER" id="PTHR43861:SF1">
    <property type="entry name" value="TRANS-ACONITATE 2-METHYLTRANSFERASE"/>
    <property type="match status" value="1"/>
</dbReference>
<dbReference type="EMBL" id="JAEQNE010000002">
    <property type="protein sequence ID" value="MBL0391635.1"/>
    <property type="molecule type" value="Genomic_DNA"/>
</dbReference>
<sequence length="448" mass="48303">MADNPKVRDLYETYPFPARTPAAEKPGSLPLTRTDILGKVNHHAFGGRRDFSRGFRALVAGGGTGDSPIFLAAQLRDTDAEIVCVDISEASLAVARQRARARGLEDRIRWIHASLVDAPRLGLGEFDYVSCLGVLHHLADPDAGLRALTQVLAEDGAMGLMVYGRYGRADVYAMQDLMRLVNRDEPDLHAQVANFKDSLRALSPSHLMLRGRSPEVIGSMVGDDANIVDTFLHAQDRAYTVPELYRFVEGAGLSIVNFTNFFRTLRLEYEPEVYFGGAPLNTRLSARATPERQAIGELLHGHMYVHGLYAARPGRAAASFLDPDMVPFFLTGAAAEASQQLVAQGAGEVPLSSRRPFSLAPSTGALACLSRVNSARTLAEIWGDAARALHVPAQELAASAAPDLERFNALNWVCLRHKDTPPPPMLAYPFRGDAAALALPGAAAGAGS</sequence>
<dbReference type="AlphaFoldDB" id="A0A937CSM2"/>
<accession>A0A937CSM2</accession>
<keyword evidence="2" id="KW-0808">Transferase</keyword>
<reference evidence="2 3" key="1">
    <citation type="journal article" date="2017" name="Int. J. Syst. Evol. Microbiol.">
        <title>Ramlibacter monticola sp. nov., isolated from forest soil.</title>
        <authorList>
            <person name="Chaudhary D.K."/>
            <person name="Kim J."/>
        </authorList>
    </citation>
    <scope>NUCLEOTIDE SEQUENCE [LARGE SCALE GENOMIC DNA]</scope>
    <source>
        <strain evidence="2 3">KACC 19175</strain>
    </source>
</reference>
<organism evidence="2 3">
    <name type="scientific">Ramlibacter monticola</name>
    <dbReference type="NCBI Taxonomy" id="1926872"/>
    <lineage>
        <taxon>Bacteria</taxon>
        <taxon>Pseudomonadati</taxon>
        <taxon>Pseudomonadota</taxon>
        <taxon>Betaproteobacteria</taxon>
        <taxon>Burkholderiales</taxon>
        <taxon>Comamonadaceae</taxon>
        <taxon>Ramlibacter</taxon>
    </lineage>
</organism>
<dbReference type="InterPro" id="IPR029063">
    <property type="entry name" value="SAM-dependent_MTases_sf"/>
</dbReference>
<gene>
    <name evidence="2" type="ORF">JJ685_10860</name>
</gene>
<dbReference type="CDD" id="cd02440">
    <property type="entry name" value="AdoMet_MTases"/>
    <property type="match status" value="1"/>
</dbReference>
<dbReference type="GO" id="GO:0032259">
    <property type="term" value="P:methylation"/>
    <property type="evidence" value="ECO:0007669"/>
    <property type="project" value="UniProtKB-KW"/>
</dbReference>